<evidence type="ECO:0000313" key="2">
    <source>
        <dbReference type="Proteomes" id="UP000828941"/>
    </source>
</evidence>
<comment type="caution">
    <text evidence="1">The sequence shown here is derived from an EMBL/GenBank/DDBJ whole genome shotgun (WGS) entry which is preliminary data.</text>
</comment>
<accession>A0ACB9PR34</accession>
<protein>
    <submittedName>
        <fullName evidence="1">Uncharacterized protein</fullName>
    </submittedName>
</protein>
<gene>
    <name evidence="1" type="ORF">L6164_005675</name>
</gene>
<reference evidence="1 2" key="1">
    <citation type="journal article" date="2022" name="DNA Res.">
        <title>Chromosomal-level genome assembly of the orchid tree Bauhinia variegata (Leguminosae; Cercidoideae) supports the allotetraploid origin hypothesis of Bauhinia.</title>
        <authorList>
            <person name="Zhong Y."/>
            <person name="Chen Y."/>
            <person name="Zheng D."/>
            <person name="Pang J."/>
            <person name="Liu Y."/>
            <person name="Luo S."/>
            <person name="Meng S."/>
            <person name="Qian L."/>
            <person name="Wei D."/>
            <person name="Dai S."/>
            <person name="Zhou R."/>
        </authorList>
    </citation>
    <scope>NUCLEOTIDE SEQUENCE [LARGE SCALE GENOMIC DNA]</scope>
    <source>
        <strain evidence="1">BV-YZ2020</strain>
    </source>
</reference>
<dbReference type="EMBL" id="CM039428">
    <property type="protein sequence ID" value="KAI4351299.1"/>
    <property type="molecule type" value="Genomic_DNA"/>
</dbReference>
<sequence length="416" mass="47730">MRKGDNESFREYAQKWRYLAAQIQPLLGKREMIDYFLRSRTTPFIKMMTADVYNDFSELVPVREKIEIVYKGGKLGFLKGESSRNGKQKAFAQAKKKEGESTEVKRRKNVDESHMGRIEVSVEKKFVVEEEIAMMRKEDQGFHSFVLKVELVKEKPEDKEASKEDDGVTNVSATSGFTRSGRYNTQKQKKDKGKDIIEGDPMQGRKEKDLDDTIDDDEFLKVLKHSEYNIVDQLKKTLARILLLSLIMSTEVHRKALQKFLDQAYVNRSITVENFDDMVNLIKKVGTIFFTKTNLPVNSSLMQSSSIVVRAFDGTRREVLGDIVLPLEIGLSKFNANFLVIDIEPTYTMLLGRPLIYVTGAISSNIMTSLEDEEPMPMMNMFGEGAGSNPWILLCMKDEKPDNWEMEPVQDLVYFE</sequence>
<dbReference type="Proteomes" id="UP000828941">
    <property type="component" value="Chromosome 3"/>
</dbReference>
<proteinExistence type="predicted"/>
<keyword evidence="2" id="KW-1185">Reference proteome</keyword>
<organism evidence="1 2">
    <name type="scientific">Bauhinia variegata</name>
    <name type="common">Purple orchid tree</name>
    <name type="synonym">Phanera variegata</name>
    <dbReference type="NCBI Taxonomy" id="167791"/>
    <lineage>
        <taxon>Eukaryota</taxon>
        <taxon>Viridiplantae</taxon>
        <taxon>Streptophyta</taxon>
        <taxon>Embryophyta</taxon>
        <taxon>Tracheophyta</taxon>
        <taxon>Spermatophyta</taxon>
        <taxon>Magnoliopsida</taxon>
        <taxon>eudicotyledons</taxon>
        <taxon>Gunneridae</taxon>
        <taxon>Pentapetalae</taxon>
        <taxon>rosids</taxon>
        <taxon>fabids</taxon>
        <taxon>Fabales</taxon>
        <taxon>Fabaceae</taxon>
        <taxon>Cercidoideae</taxon>
        <taxon>Cercideae</taxon>
        <taxon>Bauhiniinae</taxon>
        <taxon>Bauhinia</taxon>
    </lineage>
</organism>
<evidence type="ECO:0000313" key="1">
    <source>
        <dbReference type="EMBL" id="KAI4351299.1"/>
    </source>
</evidence>
<name>A0ACB9PR34_BAUVA</name>